<dbReference type="EMBL" id="AACBVJ010000026">
    <property type="protein sequence ID" value="EAJ9198260.1"/>
    <property type="molecule type" value="Genomic_DNA"/>
</dbReference>
<dbReference type="Proteomes" id="UP000382436">
    <property type="component" value="Unassembled WGS sequence"/>
</dbReference>
<name>A0A644SCZ5_CAMCO</name>
<comment type="caution">
    <text evidence="1">The sequence shown here is derived from an EMBL/GenBank/DDBJ whole genome shotgun (WGS) entry which is preliminary data.</text>
</comment>
<keyword evidence="1" id="KW-0489">Methyltransferase</keyword>
<dbReference type="AlphaFoldDB" id="A0A644SCZ5"/>
<proteinExistence type="predicted"/>
<organism evidence="1 2">
    <name type="scientific">Campylobacter coli</name>
    <dbReference type="NCBI Taxonomy" id="195"/>
    <lineage>
        <taxon>Bacteria</taxon>
        <taxon>Pseudomonadati</taxon>
        <taxon>Campylobacterota</taxon>
        <taxon>Epsilonproteobacteria</taxon>
        <taxon>Campylobacterales</taxon>
        <taxon>Campylobacteraceae</taxon>
        <taxon>Campylobacter</taxon>
    </lineage>
</organism>
<evidence type="ECO:0000313" key="1">
    <source>
        <dbReference type="EMBL" id="EAJ9198260.1"/>
    </source>
</evidence>
<reference evidence="1 2" key="1">
    <citation type="submission" date="2018-05" db="EMBL/GenBank/DDBJ databases">
        <authorList>
            <consortium name="PulseNet: The National Subtyping Network for Foodborne Disease Surveillance"/>
            <person name="Tarr C.L."/>
            <person name="Trees E."/>
            <person name="Katz L.S."/>
            <person name="Carleton-Romer H.A."/>
            <person name="Stroika S."/>
            <person name="Kucerova Z."/>
            <person name="Roache K.F."/>
            <person name="Sabol A.L."/>
            <person name="Besser J."/>
            <person name="Gerner-Smidt P."/>
        </authorList>
    </citation>
    <scope>NUCLEOTIDE SEQUENCE [LARGE SCALE GENOMIC DNA]</scope>
    <source>
        <strain evidence="1 2">PNUSAC001435</strain>
    </source>
</reference>
<evidence type="ECO:0000313" key="2">
    <source>
        <dbReference type="Proteomes" id="UP000382436"/>
    </source>
</evidence>
<dbReference type="RefSeq" id="WP_072230562.1">
    <property type="nucleotide sequence ID" value="NZ_FAZI01000046.1"/>
</dbReference>
<sequence length="161" mass="18713">MNPKELISQIKDYADIADASYAMLQYVWENIEQDEKNNIYKADKLTFGDKLKQDIVMKNSKRENIVKPKNTNTAYACAIQARFEQNKIVKIEPKYCISLINTCFDSKEITLDNDISRVGLNDALSKRTIDFVNRFKLLKHQPNTTNCLMKKQRKLRGVNKC</sequence>
<dbReference type="GO" id="GO:0008168">
    <property type="term" value="F:methyltransferase activity"/>
    <property type="evidence" value="ECO:0007669"/>
    <property type="project" value="UniProtKB-KW"/>
</dbReference>
<keyword evidence="1" id="KW-0808">Transferase</keyword>
<accession>A0A644SCZ5</accession>
<gene>
    <name evidence="1" type="ORF">BZ274_08845</name>
</gene>
<dbReference type="GO" id="GO:0032259">
    <property type="term" value="P:methylation"/>
    <property type="evidence" value="ECO:0007669"/>
    <property type="project" value="UniProtKB-KW"/>
</dbReference>
<protein>
    <submittedName>
        <fullName evidence="1">Methyltransferase</fullName>
    </submittedName>
</protein>